<reference evidence="3" key="1">
    <citation type="submission" date="2018-05" db="EMBL/GenBank/DDBJ databases">
        <authorList>
            <person name="Lanie J.A."/>
            <person name="Ng W.-L."/>
            <person name="Kazmierczak K.M."/>
            <person name="Andrzejewski T.M."/>
            <person name="Davidsen T.M."/>
            <person name="Wayne K.J."/>
            <person name="Tettelin H."/>
            <person name="Glass J.I."/>
            <person name="Rusch D."/>
            <person name="Podicherti R."/>
            <person name="Tsui H.-C.T."/>
            <person name="Winkler M.E."/>
        </authorList>
    </citation>
    <scope>NUCLEOTIDE SEQUENCE</scope>
</reference>
<dbReference type="InterPro" id="IPR050223">
    <property type="entry name" value="D-isomer_2-hydroxyacid_DH"/>
</dbReference>
<sequence>MSKILIAVADSVFPDLAPTERVFSKLGATVQLARAPTLDAILEVARKADGLMVTFAQLSAELIQGLERCRAIGRFGIGVDNIDLDAATKAGIQVCFVPDYCLDEVSDHAMALLVALAR</sequence>
<accession>A0A381VS13</accession>
<dbReference type="Gene3D" id="3.40.50.720">
    <property type="entry name" value="NAD(P)-binding Rossmann-like Domain"/>
    <property type="match status" value="1"/>
</dbReference>
<protein>
    <recommendedName>
        <fullName evidence="2">D-isomer specific 2-hydroxyacid dehydrogenase catalytic domain-containing protein</fullName>
    </recommendedName>
</protein>
<dbReference type="PANTHER" id="PTHR10996">
    <property type="entry name" value="2-HYDROXYACID DEHYDROGENASE-RELATED"/>
    <property type="match status" value="1"/>
</dbReference>
<gene>
    <name evidence="3" type="ORF">METZ01_LOCUS95898</name>
</gene>
<name>A0A381VS13_9ZZZZ</name>
<evidence type="ECO:0000259" key="2">
    <source>
        <dbReference type="Pfam" id="PF00389"/>
    </source>
</evidence>
<dbReference type="Pfam" id="PF00389">
    <property type="entry name" value="2-Hacid_dh"/>
    <property type="match status" value="1"/>
</dbReference>
<organism evidence="3">
    <name type="scientific">marine metagenome</name>
    <dbReference type="NCBI Taxonomy" id="408172"/>
    <lineage>
        <taxon>unclassified sequences</taxon>
        <taxon>metagenomes</taxon>
        <taxon>ecological metagenomes</taxon>
    </lineage>
</organism>
<dbReference type="AlphaFoldDB" id="A0A381VS13"/>
<dbReference type="InterPro" id="IPR006139">
    <property type="entry name" value="D-isomer_2_OHA_DH_cat_dom"/>
</dbReference>
<feature type="domain" description="D-isomer specific 2-hydroxyacid dehydrogenase catalytic" evidence="2">
    <location>
        <begin position="23"/>
        <end position="109"/>
    </location>
</feature>
<dbReference type="GO" id="GO:0051287">
    <property type="term" value="F:NAD binding"/>
    <property type="evidence" value="ECO:0007669"/>
    <property type="project" value="InterPro"/>
</dbReference>
<dbReference type="GO" id="GO:0030267">
    <property type="term" value="F:glyoxylate reductase (NADPH) activity"/>
    <property type="evidence" value="ECO:0007669"/>
    <property type="project" value="TreeGrafter"/>
</dbReference>
<dbReference type="PANTHER" id="PTHR10996:SF283">
    <property type="entry name" value="GLYOXYLATE_HYDROXYPYRUVATE REDUCTASE B"/>
    <property type="match status" value="1"/>
</dbReference>
<proteinExistence type="predicted"/>
<evidence type="ECO:0000256" key="1">
    <source>
        <dbReference type="ARBA" id="ARBA00023002"/>
    </source>
</evidence>
<dbReference type="EMBL" id="UINC01009604">
    <property type="protein sequence ID" value="SVA43044.1"/>
    <property type="molecule type" value="Genomic_DNA"/>
</dbReference>
<dbReference type="GO" id="GO:0005829">
    <property type="term" value="C:cytosol"/>
    <property type="evidence" value="ECO:0007669"/>
    <property type="project" value="TreeGrafter"/>
</dbReference>
<dbReference type="GO" id="GO:0016618">
    <property type="term" value="F:hydroxypyruvate reductase [NAD(P)H] activity"/>
    <property type="evidence" value="ECO:0007669"/>
    <property type="project" value="TreeGrafter"/>
</dbReference>
<evidence type="ECO:0000313" key="3">
    <source>
        <dbReference type="EMBL" id="SVA43044.1"/>
    </source>
</evidence>
<dbReference type="SUPFAM" id="SSF52283">
    <property type="entry name" value="Formate/glycerate dehydrogenase catalytic domain-like"/>
    <property type="match status" value="1"/>
</dbReference>
<keyword evidence="1" id="KW-0560">Oxidoreductase</keyword>
<feature type="non-terminal residue" evidence="3">
    <location>
        <position position="118"/>
    </location>
</feature>